<dbReference type="STRING" id="1486859.SAMN05444273_105366"/>
<dbReference type="GO" id="GO:0008374">
    <property type="term" value="F:O-acyltransferase activity"/>
    <property type="evidence" value="ECO:0007669"/>
    <property type="project" value="TreeGrafter"/>
</dbReference>
<dbReference type="EMBL" id="FQUV01000005">
    <property type="protein sequence ID" value="SHF38741.1"/>
    <property type="molecule type" value="Genomic_DNA"/>
</dbReference>
<accession>A0A1M5B865</accession>
<protein>
    <submittedName>
        <fullName evidence="5">Hexapeptide repeat of succinyl-transferase</fullName>
    </submittedName>
</protein>
<dbReference type="InterPro" id="IPR011004">
    <property type="entry name" value="Trimer_LpxA-like_sf"/>
</dbReference>
<gene>
    <name evidence="5" type="ORF">SAMN05444273_105366</name>
</gene>
<proteinExistence type="predicted"/>
<evidence type="ECO:0000313" key="6">
    <source>
        <dbReference type="Proteomes" id="UP000184144"/>
    </source>
</evidence>
<evidence type="ECO:0000256" key="2">
    <source>
        <dbReference type="ARBA" id="ARBA00022737"/>
    </source>
</evidence>
<keyword evidence="2" id="KW-0677">Repeat</keyword>
<feature type="compositionally biased region" description="Polar residues" evidence="4">
    <location>
        <begin position="13"/>
        <end position="27"/>
    </location>
</feature>
<dbReference type="AlphaFoldDB" id="A0A1M5B865"/>
<dbReference type="InterPro" id="IPR051159">
    <property type="entry name" value="Hexapeptide_acetyltransf"/>
</dbReference>
<keyword evidence="1 5" id="KW-0808">Transferase</keyword>
<dbReference type="PANTHER" id="PTHR23416">
    <property type="entry name" value="SIALIC ACID SYNTHASE-RELATED"/>
    <property type="match status" value="1"/>
</dbReference>
<evidence type="ECO:0000256" key="4">
    <source>
        <dbReference type="SAM" id="MobiDB-lite"/>
    </source>
</evidence>
<dbReference type="InterPro" id="IPR018357">
    <property type="entry name" value="Hexapep_transf_CS"/>
</dbReference>
<keyword evidence="6" id="KW-1185">Reference proteome</keyword>
<name>A0A1M5B865_9RHOB</name>
<dbReference type="PANTHER" id="PTHR23416:SF54">
    <property type="entry name" value="ACETYLTRANSFERASE, CYSE_LACA_LPXA_NODL FAMILY (AFU_ORTHOLOGUE AFUA_2G08430)-RELATED"/>
    <property type="match status" value="1"/>
</dbReference>
<evidence type="ECO:0000256" key="3">
    <source>
        <dbReference type="ARBA" id="ARBA00023315"/>
    </source>
</evidence>
<dbReference type="Proteomes" id="UP000184144">
    <property type="component" value="Unassembled WGS sequence"/>
</dbReference>
<dbReference type="CDD" id="cd04647">
    <property type="entry name" value="LbH_MAT_like"/>
    <property type="match status" value="1"/>
</dbReference>
<sequence>MEDITCDEPPARSCQSAGAPSEYSAQGPTPLPAKARRRGLNRVLGLRRMLVGLKRAINTRLFGMDIHPSAELSLSARLDRTFPIGVHIGETSYLAFEACILTHDRTRGVYLHTWIGKDCFVGARSLILPGVRVGDGAIVAAGAIVTKDVPARCLVAGNPARIIRRDILTGPYGRLHDADLREAELAQAGLT</sequence>
<dbReference type="PROSITE" id="PS00101">
    <property type="entry name" value="HEXAPEP_TRANSFERASES"/>
    <property type="match status" value="1"/>
</dbReference>
<organism evidence="5 6">
    <name type="scientific">Litoreibacter ascidiaceicola</name>
    <dbReference type="NCBI Taxonomy" id="1486859"/>
    <lineage>
        <taxon>Bacteria</taxon>
        <taxon>Pseudomonadati</taxon>
        <taxon>Pseudomonadota</taxon>
        <taxon>Alphaproteobacteria</taxon>
        <taxon>Rhodobacterales</taxon>
        <taxon>Roseobacteraceae</taxon>
        <taxon>Litoreibacter</taxon>
    </lineage>
</organism>
<evidence type="ECO:0000313" key="5">
    <source>
        <dbReference type="EMBL" id="SHF38741.1"/>
    </source>
</evidence>
<dbReference type="SUPFAM" id="SSF51161">
    <property type="entry name" value="Trimeric LpxA-like enzymes"/>
    <property type="match status" value="1"/>
</dbReference>
<keyword evidence="3" id="KW-0012">Acyltransferase</keyword>
<dbReference type="Pfam" id="PF14602">
    <property type="entry name" value="Hexapep_2"/>
    <property type="match status" value="1"/>
</dbReference>
<evidence type="ECO:0000256" key="1">
    <source>
        <dbReference type="ARBA" id="ARBA00022679"/>
    </source>
</evidence>
<dbReference type="Gene3D" id="2.160.10.10">
    <property type="entry name" value="Hexapeptide repeat proteins"/>
    <property type="match status" value="1"/>
</dbReference>
<feature type="region of interest" description="Disordered" evidence="4">
    <location>
        <begin position="1"/>
        <end position="33"/>
    </location>
</feature>
<dbReference type="InterPro" id="IPR001451">
    <property type="entry name" value="Hexapep"/>
</dbReference>
<reference evidence="6" key="1">
    <citation type="submission" date="2016-11" db="EMBL/GenBank/DDBJ databases">
        <authorList>
            <person name="Varghese N."/>
            <person name="Submissions S."/>
        </authorList>
    </citation>
    <scope>NUCLEOTIDE SEQUENCE [LARGE SCALE GENOMIC DNA]</scope>
    <source>
        <strain evidence="6">DSM 100566</strain>
    </source>
</reference>